<feature type="binding site" evidence="5">
    <location>
        <begin position="84"/>
        <end position="87"/>
    </location>
    <ligand>
        <name>AMP</name>
        <dbReference type="ChEBI" id="CHEBI:456215"/>
    </ligand>
</feature>
<keyword evidence="2 5" id="KW-0545">Nucleotide biosynthesis</keyword>
<evidence type="ECO:0000256" key="2">
    <source>
        <dbReference type="ARBA" id="ARBA00022727"/>
    </source>
</evidence>
<dbReference type="GO" id="GO:0005737">
    <property type="term" value="C:cytoplasm"/>
    <property type="evidence" value="ECO:0007669"/>
    <property type="project" value="UniProtKB-SubCell"/>
</dbReference>
<dbReference type="NCBIfam" id="TIGR01351">
    <property type="entry name" value="adk"/>
    <property type="match status" value="1"/>
</dbReference>
<dbReference type="GO" id="GO:0044209">
    <property type="term" value="P:AMP salvage"/>
    <property type="evidence" value="ECO:0007669"/>
    <property type="project" value="UniProtKB-UniRule"/>
</dbReference>
<dbReference type="OrthoDB" id="9805030at2"/>
<dbReference type="NCBIfam" id="NF001381">
    <property type="entry name" value="PRK00279.1-3"/>
    <property type="match status" value="1"/>
</dbReference>
<sequence>MRLVFLGPPGSGKGTQASIISRKQGIPSISTGDMLRVAQAEGRLSASVVEHMAAGHLVSDETVIELIQRRLSESDCQQGLLLDGFPRTLHQAEALDQLLSSLQVTLNKVIEFNVPRDLLLERVVLRRMDKRTGQIYHLKYKIPPADAVLEHRVDDHKDVVLQRLEAYERQTEELLVYYRNKGLLVQIDGVGAVEIITERILSAINEK</sequence>
<dbReference type="InterPro" id="IPR033690">
    <property type="entry name" value="Adenylat_kinase_CS"/>
</dbReference>
<dbReference type="InterPro" id="IPR006259">
    <property type="entry name" value="Adenyl_kin_sub"/>
</dbReference>
<dbReference type="InterPro" id="IPR000850">
    <property type="entry name" value="Adenylat/UMP-CMP_kin"/>
</dbReference>
<feature type="binding site" evidence="5">
    <location>
        <begin position="10"/>
        <end position="15"/>
    </location>
    <ligand>
        <name>ATP</name>
        <dbReference type="ChEBI" id="CHEBI:30616"/>
    </ligand>
</feature>
<evidence type="ECO:0000256" key="6">
    <source>
        <dbReference type="RuleBase" id="RU003330"/>
    </source>
</evidence>
<comment type="subcellular location">
    <subcellularLocation>
        <location evidence="5 7">Cytoplasm</location>
    </subcellularLocation>
</comment>
<dbReference type="STRING" id="1882918.BCY86_06770"/>
<evidence type="ECO:0000256" key="3">
    <source>
        <dbReference type="ARBA" id="ARBA00022741"/>
    </source>
</evidence>
<feature type="binding site" evidence="5">
    <location>
        <begin position="135"/>
        <end position="136"/>
    </location>
    <ligand>
        <name>ATP</name>
        <dbReference type="ChEBI" id="CHEBI:30616"/>
    </ligand>
</feature>
<evidence type="ECO:0000313" key="8">
    <source>
        <dbReference type="EMBL" id="APS00414.1"/>
    </source>
</evidence>
<proteinExistence type="inferred from homology"/>
<dbReference type="PRINTS" id="PR00094">
    <property type="entry name" value="ADENYLTKNASE"/>
</dbReference>
<dbReference type="EC" id="2.7.4.3" evidence="5 7"/>
<dbReference type="PROSITE" id="PS00113">
    <property type="entry name" value="ADENYLATE_KINASE"/>
    <property type="match status" value="1"/>
</dbReference>
<feature type="binding site" evidence="5">
    <location>
        <position position="31"/>
    </location>
    <ligand>
        <name>AMP</name>
        <dbReference type="ChEBI" id="CHEBI:456215"/>
    </ligand>
</feature>
<keyword evidence="5 7" id="KW-0067">ATP-binding</keyword>
<dbReference type="KEGG" id="pabo:BCY86_06770"/>
<reference evidence="8 9" key="1">
    <citation type="submission" date="2016-08" db="EMBL/GenBank/DDBJ databases">
        <title>Identification and validation of antigenic proteins from Pajaroellobacter abortibovis using de-novo genome sequence assembly and reverse vaccinology.</title>
        <authorList>
            <person name="Welly B.T."/>
            <person name="Miller M.R."/>
            <person name="Stott J.L."/>
            <person name="Blanchard M.T."/>
            <person name="Islas-Trejo A.D."/>
            <person name="O'Rourke S.M."/>
            <person name="Young A.E."/>
            <person name="Medrano J.F."/>
            <person name="Van Eenennaam A.L."/>
        </authorList>
    </citation>
    <scope>NUCLEOTIDE SEQUENCE [LARGE SCALE GENOMIC DNA]</scope>
    <source>
        <strain evidence="8 9">BTF92-0548A/99-0131</strain>
    </source>
</reference>
<evidence type="ECO:0000256" key="1">
    <source>
        <dbReference type="ARBA" id="ARBA00022679"/>
    </source>
</evidence>
<dbReference type="AlphaFoldDB" id="A0A1L6MXZ2"/>
<evidence type="ECO:0000256" key="4">
    <source>
        <dbReference type="ARBA" id="ARBA00022777"/>
    </source>
</evidence>
<feature type="binding site" evidence="5">
    <location>
        <position position="163"/>
    </location>
    <ligand>
        <name>AMP</name>
        <dbReference type="ChEBI" id="CHEBI:456215"/>
    </ligand>
</feature>
<comment type="similarity">
    <text evidence="5 6">Belongs to the adenylate kinase family.</text>
</comment>
<protein>
    <recommendedName>
        <fullName evidence="5 7">Adenylate kinase</fullName>
        <shortName evidence="5">AK</shortName>
        <ecNumber evidence="5 7">2.7.4.3</ecNumber>
    </recommendedName>
    <alternativeName>
        <fullName evidence="5">ATP-AMP transphosphorylase</fullName>
    </alternativeName>
    <alternativeName>
        <fullName evidence="5">ATP:AMP phosphotransferase</fullName>
    </alternativeName>
    <alternativeName>
        <fullName evidence="5">Adenylate monophosphate kinase</fullName>
    </alternativeName>
</protein>
<gene>
    <name evidence="5" type="primary">adk</name>
    <name evidence="8" type="ORF">BCY86_06770</name>
</gene>
<feature type="binding site" evidence="5">
    <location>
        <position position="36"/>
    </location>
    <ligand>
        <name>AMP</name>
        <dbReference type="ChEBI" id="CHEBI:456215"/>
    </ligand>
</feature>
<keyword evidence="3 5" id="KW-0547">Nucleotide-binding</keyword>
<keyword evidence="9" id="KW-1185">Reference proteome</keyword>
<dbReference type="NCBIfam" id="NF011100">
    <property type="entry name" value="PRK14527.1"/>
    <property type="match status" value="1"/>
</dbReference>
<organism evidence="8 9">
    <name type="scientific">Pajaroellobacter abortibovis</name>
    <dbReference type="NCBI Taxonomy" id="1882918"/>
    <lineage>
        <taxon>Bacteria</taxon>
        <taxon>Pseudomonadati</taxon>
        <taxon>Myxococcota</taxon>
        <taxon>Polyangia</taxon>
        <taxon>Polyangiales</taxon>
        <taxon>Polyangiaceae</taxon>
    </lineage>
</organism>
<comment type="catalytic activity">
    <reaction evidence="5 7">
        <text>AMP + ATP = 2 ADP</text>
        <dbReference type="Rhea" id="RHEA:12973"/>
        <dbReference type="ChEBI" id="CHEBI:30616"/>
        <dbReference type="ChEBI" id="CHEBI:456215"/>
        <dbReference type="ChEBI" id="CHEBI:456216"/>
        <dbReference type="EC" id="2.7.4.3"/>
    </reaction>
</comment>
<dbReference type="Pfam" id="PF00406">
    <property type="entry name" value="ADK"/>
    <property type="match status" value="1"/>
</dbReference>
<dbReference type="PANTHER" id="PTHR23359">
    <property type="entry name" value="NUCLEOTIDE KINASE"/>
    <property type="match status" value="1"/>
</dbReference>
<accession>A0A1L6MXZ2</accession>
<dbReference type="GO" id="GO:0005524">
    <property type="term" value="F:ATP binding"/>
    <property type="evidence" value="ECO:0007669"/>
    <property type="project" value="UniProtKB-UniRule"/>
</dbReference>
<dbReference type="UniPathway" id="UPA00588">
    <property type="reaction ID" value="UER00649"/>
</dbReference>
<comment type="pathway">
    <text evidence="5">Purine metabolism; AMP biosynthesis via salvage pathway; AMP from ADP: step 1/1.</text>
</comment>
<dbReference type="EMBL" id="CP016908">
    <property type="protein sequence ID" value="APS00414.1"/>
    <property type="molecule type" value="Genomic_DNA"/>
</dbReference>
<dbReference type="CDD" id="cd01428">
    <property type="entry name" value="ADK"/>
    <property type="match status" value="1"/>
</dbReference>
<comment type="function">
    <text evidence="5">Catalyzes the reversible transfer of the terminal phosphate group between ATP and AMP. Plays an important role in cellular energy homeostasis and in adenine nucleotide metabolism.</text>
</comment>
<feature type="binding site" evidence="5">
    <location>
        <position position="191"/>
    </location>
    <ligand>
        <name>ATP</name>
        <dbReference type="ChEBI" id="CHEBI:30616"/>
    </ligand>
</feature>
<dbReference type="Proteomes" id="UP000185544">
    <property type="component" value="Chromosome"/>
</dbReference>
<evidence type="ECO:0000256" key="5">
    <source>
        <dbReference type="HAMAP-Rule" id="MF_00235"/>
    </source>
</evidence>
<dbReference type="HAMAP" id="MF_00235">
    <property type="entry name" value="Adenylate_kinase_Adk"/>
    <property type="match status" value="1"/>
</dbReference>
<dbReference type="SUPFAM" id="SSF52540">
    <property type="entry name" value="P-loop containing nucleoside triphosphate hydrolases"/>
    <property type="match status" value="1"/>
</dbReference>
<feature type="binding site" evidence="5">
    <location>
        <position position="126"/>
    </location>
    <ligand>
        <name>ATP</name>
        <dbReference type="ChEBI" id="CHEBI:30616"/>
    </ligand>
</feature>
<keyword evidence="5" id="KW-0963">Cytoplasm</keyword>
<comment type="caution">
    <text evidence="5">Lacks conserved residue(s) required for the propagation of feature annotation.</text>
</comment>
<dbReference type="GO" id="GO:0004017">
    <property type="term" value="F:AMP kinase activity"/>
    <property type="evidence" value="ECO:0007669"/>
    <property type="project" value="UniProtKB-UniRule"/>
</dbReference>
<dbReference type="InterPro" id="IPR027417">
    <property type="entry name" value="P-loop_NTPase"/>
</dbReference>
<feature type="binding site" evidence="5">
    <location>
        <position position="152"/>
    </location>
    <ligand>
        <name>AMP</name>
        <dbReference type="ChEBI" id="CHEBI:456215"/>
    </ligand>
</feature>
<comment type="subunit">
    <text evidence="5 7">Monomer.</text>
</comment>
<feature type="binding site" evidence="5">
    <location>
        <begin position="56"/>
        <end position="58"/>
    </location>
    <ligand>
        <name>AMP</name>
        <dbReference type="ChEBI" id="CHEBI:456215"/>
    </ligand>
</feature>
<evidence type="ECO:0000313" key="9">
    <source>
        <dbReference type="Proteomes" id="UP000185544"/>
    </source>
</evidence>
<keyword evidence="1 5" id="KW-0808">Transferase</keyword>
<name>A0A1L6MXZ2_9BACT</name>
<evidence type="ECO:0000256" key="7">
    <source>
        <dbReference type="RuleBase" id="RU003331"/>
    </source>
</evidence>
<feature type="binding site" evidence="5">
    <location>
        <position position="91"/>
    </location>
    <ligand>
        <name>AMP</name>
        <dbReference type="ChEBI" id="CHEBI:456215"/>
    </ligand>
</feature>
<dbReference type="RefSeq" id="WP_075277080.1">
    <property type="nucleotide sequence ID" value="NZ_CP016908.1"/>
</dbReference>
<dbReference type="Gene3D" id="3.40.50.300">
    <property type="entry name" value="P-loop containing nucleotide triphosphate hydrolases"/>
    <property type="match status" value="1"/>
</dbReference>
<keyword evidence="4 5" id="KW-0418">Kinase</keyword>
<comment type="domain">
    <text evidence="5">Consists of three domains, a large central CORE domain and two small peripheral domains, NMPbind and LID, which undergo movements during catalysis. The LID domain closes over the site of phosphoryl transfer upon ATP binding. Assembling and dissambling the active center during each catalytic cycle provides an effective means to prevent ATP hydrolysis.</text>
</comment>